<accession>A0ABZ3D1K0</accession>
<dbReference type="PANTHER" id="PTHR30087">
    <property type="entry name" value="INNER MEMBRANE PROTEIN"/>
    <property type="match status" value="1"/>
</dbReference>
<dbReference type="Proteomes" id="UP001449795">
    <property type="component" value="Chromosome"/>
</dbReference>
<evidence type="ECO:0000313" key="1">
    <source>
        <dbReference type="EMBL" id="XAE41628.1"/>
    </source>
</evidence>
<dbReference type="InterPro" id="IPR007553">
    <property type="entry name" value="2-thiour_desulf"/>
</dbReference>
<dbReference type="EMBL" id="CP152276">
    <property type="protein sequence ID" value="XAE41628.1"/>
    <property type="molecule type" value="Genomic_DNA"/>
</dbReference>
<keyword evidence="2" id="KW-1185">Reference proteome</keyword>
<protein>
    <submittedName>
        <fullName evidence="1">2-thiouracil desulfurase family protein</fullName>
    </submittedName>
</protein>
<dbReference type="Pfam" id="PF04463">
    <property type="entry name" value="2-thiour_desulf"/>
    <property type="match status" value="1"/>
</dbReference>
<dbReference type="RefSeq" id="WP_342627505.1">
    <property type="nucleotide sequence ID" value="NZ_CP152276.1"/>
</dbReference>
<evidence type="ECO:0000313" key="2">
    <source>
        <dbReference type="Proteomes" id="UP001449795"/>
    </source>
</evidence>
<name>A0ABZ3D1K0_9PROT</name>
<organism evidence="1 2">
    <name type="scientific">Nguyenibacter vanlangensis</name>
    <dbReference type="NCBI Taxonomy" id="1216886"/>
    <lineage>
        <taxon>Bacteria</taxon>
        <taxon>Pseudomonadati</taxon>
        <taxon>Pseudomonadota</taxon>
        <taxon>Alphaproteobacteria</taxon>
        <taxon>Acetobacterales</taxon>
        <taxon>Acetobacteraceae</taxon>
        <taxon>Nguyenibacter</taxon>
    </lineage>
</organism>
<dbReference type="PANTHER" id="PTHR30087:SF1">
    <property type="entry name" value="HYPOTHETICAL CYTOSOLIC PROTEIN"/>
    <property type="match status" value="1"/>
</dbReference>
<sequence length="162" mass="17518">MNKIFVSGCLTGKRIRYDGTDAGIPNGIFSQWEREGRIVSGCPELLAGFGIPRPEAEIRYGDGDAVLDGRARVIEWDGRDVTDLFVLGAHRALELARKEGCRFALLKEGSPSCATSFLGEAGFTGRLEPGYGVLSALLKRFGITCFSENELSELVAVICNEG</sequence>
<reference evidence="1 2" key="1">
    <citation type="submission" date="2024-04" db="EMBL/GenBank/DDBJ databases">
        <title>Complete genome sequence of Nguyenibacter vanlangesis HBCM-1154, a strain capable of nitrogen fixation, IAA production, and phosphorus solubilization isolated from sugarcane soil.</title>
        <authorList>
            <person name="MY HANH P."/>
        </authorList>
    </citation>
    <scope>NUCLEOTIDE SEQUENCE [LARGE SCALE GENOMIC DNA]</scope>
    <source>
        <strain evidence="1 2">HBCM 1154</strain>
    </source>
</reference>
<proteinExistence type="predicted"/>
<gene>
    <name evidence="1" type="ORF">AAC691_15230</name>
</gene>